<reference evidence="1 2" key="1">
    <citation type="submission" date="2018-03" db="EMBL/GenBank/DDBJ databases">
        <title>Genomic Encyclopedia of Type Strains, Phase III (KMG-III): the genomes of soil and plant-associated and newly described type strains.</title>
        <authorList>
            <person name="Whitman W."/>
        </authorList>
    </citation>
    <scope>NUCLEOTIDE SEQUENCE [LARGE SCALE GENOMIC DNA]</scope>
    <source>
        <strain evidence="1 2">CGMCC 1.12700</strain>
    </source>
</reference>
<gene>
    <name evidence="1" type="ORF">B0I18_10378</name>
</gene>
<dbReference type="EMBL" id="PYGD01000003">
    <property type="protein sequence ID" value="PSK92501.1"/>
    <property type="molecule type" value="Genomic_DNA"/>
</dbReference>
<dbReference type="AlphaFoldDB" id="A0A2P8D5L7"/>
<accession>A0A2P8D5L7</accession>
<organism evidence="1 2">
    <name type="scientific">Taibaiella chishuiensis</name>
    <dbReference type="NCBI Taxonomy" id="1434707"/>
    <lineage>
        <taxon>Bacteria</taxon>
        <taxon>Pseudomonadati</taxon>
        <taxon>Bacteroidota</taxon>
        <taxon>Chitinophagia</taxon>
        <taxon>Chitinophagales</taxon>
        <taxon>Chitinophagaceae</taxon>
        <taxon>Taibaiella</taxon>
    </lineage>
</organism>
<dbReference type="Proteomes" id="UP000240572">
    <property type="component" value="Unassembled WGS sequence"/>
</dbReference>
<protein>
    <submittedName>
        <fullName evidence="1">Uncharacterized protein</fullName>
    </submittedName>
</protein>
<comment type="caution">
    <text evidence="1">The sequence shown here is derived from an EMBL/GenBank/DDBJ whole genome shotgun (WGS) entry which is preliminary data.</text>
</comment>
<proteinExistence type="predicted"/>
<keyword evidence="2" id="KW-1185">Reference proteome</keyword>
<sequence length="60" mass="6368">MAGNTQSQLAIGFSARNIGDAKQAMQLFSVAFLSFASIKKQKNNYPDKETGSTGDGISLL</sequence>
<dbReference type="RefSeq" id="WP_106522691.1">
    <property type="nucleotide sequence ID" value="NZ_PYGD01000003.1"/>
</dbReference>
<name>A0A2P8D5L7_9BACT</name>
<evidence type="ECO:0000313" key="2">
    <source>
        <dbReference type="Proteomes" id="UP000240572"/>
    </source>
</evidence>
<evidence type="ECO:0000313" key="1">
    <source>
        <dbReference type="EMBL" id="PSK92501.1"/>
    </source>
</evidence>